<dbReference type="InterPro" id="IPR029052">
    <property type="entry name" value="Metallo-depent_PP-like"/>
</dbReference>
<dbReference type="InterPro" id="IPR003340">
    <property type="entry name" value="B3_DNA-bd"/>
</dbReference>
<name>A0A6A1VWY1_9ROSI</name>
<evidence type="ECO:0000256" key="2">
    <source>
        <dbReference type="ARBA" id="ARBA00023015"/>
    </source>
</evidence>
<reference evidence="8 9" key="1">
    <citation type="journal article" date="2019" name="Plant Biotechnol. J.">
        <title>The red bayberry genome and genetic basis of sex determination.</title>
        <authorList>
            <person name="Jia H.M."/>
            <person name="Jia H.J."/>
            <person name="Cai Q.L."/>
            <person name="Wang Y."/>
            <person name="Zhao H.B."/>
            <person name="Yang W.F."/>
            <person name="Wang G.Y."/>
            <person name="Li Y.H."/>
            <person name="Zhan D.L."/>
            <person name="Shen Y.T."/>
            <person name="Niu Q.F."/>
            <person name="Chang L."/>
            <person name="Qiu J."/>
            <person name="Zhao L."/>
            <person name="Xie H.B."/>
            <person name="Fu W.Y."/>
            <person name="Jin J."/>
            <person name="Li X.W."/>
            <person name="Jiao Y."/>
            <person name="Zhou C.C."/>
            <person name="Tu T."/>
            <person name="Chai C.Y."/>
            <person name="Gao J.L."/>
            <person name="Fan L.J."/>
            <person name="van de Weg E."/>
            <person name="Wang J.Y."/>
            <person name="Gao Z.S."/>
        </authorList>
    </citation>
    <scope>NUCLEOTIDE SEQUENCE [LARGE SCALE GENOMIC DNA]</scope>
    <source>
        <tissue evidence="8">Leaves</tissue>
    </source>
</reference>
<evidence type="ECO:0000256" key="3">
    <source>
        <dbReference type="ARBA" id="ARBA00023125"/>
    </source>
</evidence>
<sequence>MRATCPICSRETVKFRKVFEKQLSQEDIQGDHGAYIPKNDAVKLCGGQLANENGDSILLFFDVQNNPWETRLCRRGRKYILTGKWSQFVRAKEYLISEGRTVTFYRLSCPSCGENIGYTIEAERDVSNEYSNYQPGSLNTTDQLIKDLDNIDIVLHIGDITYANGYISHWDQFTWQVEPFHYDTGWECGVLAETMFYVPSENRAKFWYSTDFGMFHFCIADGEHDWREGSEQYRFIEHCLASADRQKQPWLILLLIVSLAIPLTTSMAWRDHLQSPWEGKACKSFGKSTRWTLPCMAMSITMKGRVPYTRYIDNGKIIKNQCVNTEKSHYSGPLNGTIHVVVGGAGSHLSNFSQATPEWSLYRDYDFGFVKLTAFNHSSLLFEYKKSRDGNVYDSFTITRDYKVVLACVHDGCEPTTLAT</sequence>
<dbReference type="GO" id="GO:0003677">
    <property type="term" value="F:DNA binding"/>
    <property type="evidence" value="ECO:0007669"/>
    <property type="project" value="UniProtKB-KW"/>
</dbReference>
<evidence type="ECO:0000259" key="7">
    <source>
        <dbReference type="Pfam" id="PF14008"/>
    </source>
</evidence>
<dbReference type="Gene3D" id="2.40.330.10">
    <property type="entry name" value="DNA-binding pseudobarrel domain"/>
    <property type="match status" value="1"/>
</dbReference>
<comment type="subcellular location">
    <subcellularLocation>
        <location evidence="1">Nucleus</location>
    </subcellularLocation>
</comment>
<dbReference type="Gene3D" id="3.60.21.10">
    <property type="match status" value="2"/>
</dbReference>
<evidence type="ECO:0000313" key="9">
    <source>
        <dbReference type="Proteomes" id="UP000516437"/>
    </source>
</evidence>
<dbReference type="Proteomes" id="UP000516437">
    <property type="component" value="Chromosome 4"/>
</dbReference>
<feature type="domain" description="TF-B3" evidence="6">
    <location>
        <begin position="19"/>
        <end position="107"/>
    </location>
</feature>
<comment type="caution">
    <text evidence="8">The sequence shown here is derived from an EMBL/GenBank/DDBJ whole genome shotgun (WGS) entry which is preliminary data.</text>
</comment>
<organism evidence="8 9">
    <name type="scientific">Morella rubra</name>
    <name type="common">Chinese bayberry</name>
    <dbReference type="NCBI Taxonomy" id="262757"/>
    <lineage>
        <taxon>Eukaryota</taxon>
        <taxon>Viridiplantae</taxon>
        <taxon>Streptophyta</taxon>
        <taxon>Embryophyta</taxon>
        <taxon>Tracheophyta</taxon>
        <taxon>Spermatophyta</taxon>
        <taxon>Magnoliopsida</taxon>
        <taxon>eudicotyledons</taxon>
        <taxon>Gunneridae</taxon>
        <taxon>Pentapetalae</taxon>
        <taxon>rosids</taxon>
        <taxon>fabids</taxon>
        <taxon>Fagales</taxon>
        <taxon>Myricaceae</taxon>
        <taxon>Morella</taxon>
    </lineage>
</organism>
<keyword evidence="2" id="KW-0805">Transcription regulation</keyword>
<proteinExistence type="predicted"/>
<dbReference type="SUPFAM" id="SSF101936">
    <property type="entry name" value="DNA-binding pseudobarrel domain"/>
    <property type="match status" value="1"/>
</dbReference>
<keyword evidence="3" id="KW-0238">DNA-binding</keyword>
<evidence type="ECO:0000256" key="1">
    <source>
        <dbReference type="ARBA" id="ARBA00004123"/>
    </source>
</evidence>
<dbReference type="InterPro" id="IPR015300">
    <property type="entry name" value="DNA-bd_pseudobarrel_sf"/>
</dbReference>
<evidence type="ECO:0000256" key="5">
    <source>
        <dbReference type="ARBA" id="ARBA00023242"/>
    </source>
</evidence>
<keyword evidence="5" id="KW-0539">Nucleus</keyword>
<evidence type="ECO:0000313" key="8">
    <source>
        <dbReference type="EMBL" id="KAB1217441.1"/>
    </source>
</evidence>
<dbReference type="AlphaFoldDB" id="A0A6A1VWY1"/>
<protein>
    <submittedName>
        <fullName evidence="8">Putative inactive purple acid phosphatase 27</fullName>
    </submittedName>
</protein>
<accession>A0A6A1VWY1</accession>
<feature type="domain" description="Purple acid phosphatase C-terminal" evidence="7">
    <location>
        <begin position="336"/>
        <end position="395"/>
    </location>
</feature>
<evidence type="ECO:0000259" key="6">
    <source>
        <dbReference type="Pfam" id="PF02362"/>
    </source>
</evidence>
<dbReference type="CDD" id="cd00839">
    <property type="entry name" value="MPP_PAPs"/>
    <property type="match status" value="1"/>
</dbReference>
<keyword evidence="9" id="KW-1185">Reference proteome</keyword>
<keyword evidence="4" id="KW-0804">Transcription</keyword>
<dbReference type="GO" id="GO:0005634">
    <property type="term" value="C:nucleus"/>
    <property type="evidence" value="ECO:0007669"/>
    <property type="project" value="UniProtKB-SubCell"/>
</dbReference>
<evidence type="ECO:0000256" key="4">
    <source>
        <dbReference type="ARBA" id="ARBA00023163"/>
    </source>
</evidence>
<dbReference type="InterPro" id="IPR025733">
    <property type="entry name" value="PAPs_C"/>
</dbReference>
<dbReference type="PANTHER" id="PTHR45778">
    <property type="entry name" value="PURPLE ACID PHOSPHATASE-RELATED"/>
    <property type="match status" value="1"/>
</dbReference>
<dbReference type="OrthoDB" id="686863at2759"/>
<dbReference type="SUPFAM" id="SSF56300">
    <property type="entry name" value="Metallo-dependent phosphatases"/>
    <property type="match status" value="1"/>
</dbReference>
<gene>
    <name evidence="8" type="ORF">CJ030_MR4G018362</name>
</gene>
<dbReference type="Pfam" id="PF02362">
    <property type="entry name" value="B3"/>
    <property type="match status" value="1"/>
</dbReference>
<dbReference type="Pfam" id="PF14008">
    <property type="entry name" value="Metallophos_C"/>
    <property type="match status" value="1"/>
</dbReference>
<dbReference type="EMBL" id="RXIC02000022">
    <property type="protein sequence ID" value="KAB1217441.1"/>
    <property type="molecule type" value="Genomic_DNA"/>
</dbReference>
<dbReference type="InterPro" id="IPR041792">
    <property type="entry name" value="MPP_PAP"/>
</dbReference>
<dbReference type="PANTHER" id="PTHR45778:SF6">
    <property type="entry name" value="INACTIVE PURPLE ACID PHOSPHATASE 24-RELATED"/>
    <property type="match status" value="1"/>
</dbReference>